<protein>
    <submittedName>
        <fullName evidence="1">Uncharacterized protein</fullName>
    </submittedName>
</protein>
<sequence>MHSQIVNELYISSCINAIEACDVGAPVIRSRGLLAVGDEIEAPSKGSVVGEVTMGFSGKLSDQNKSDAQNALLFATRAANKLYPEEHQGRDWYKRFREVMTLAGWTPVDQYYNDLSIEGTSVRMDKLVLEILGSVLANVALPGPTSVLMLKVAGDAISALQKRDTAALTAYERNLLDHGVGGISTGACVELDGEAIMALGTVRFLRKNTSTKVMFVDVDVRNVSLYRAQTFFAKNTDVANAVRETIKKKLVGIDQIEDIDI</sequence>
<accession>A0A2C5WBU5</accession>
<name>A0A2C5WBU5_PSEPU</name>
<dbReference type="RefSeq" id="WP_098967026.1">
    <property type="nucleotide sequence ID" value="NZ_CP083988.1"/>
</dbReference>
<organism evidence="1 2">
    <name type="scientific">Pseudomonas putida</name>
    <name type="common">Arthrobacter siderocapsulatus</name>
    <dbReference type="NCBI Taxonomy" id="303"/>
    <lineage>
        <taxon>Bacteria</taxon>
        <taxon>Pseudomonadati</taxon>
        <taxon>Pseudomonadota</taxon>
        <taxon>Gammaproteobacteria</taxon>
        <taxon>Pseudomonadales</taxon>
        <taxon>Pseudomonadaceae</taxon>
        <taxon>Pseudomonas</taxon>
    </lineage>
</organism>
<evidence type="ECO:0000313" key="2">
    <source>
        <dbReference type="Proteomes" id="UP000222460"/>
    </source>
</evidence>
<reference evidence="2" key="1">
    <citation type="submission" date="2017-10" db="EMBL/GenBank/DDBJ databases">
        <title>FDA dAtabase for Regulatory Grade micrObial Sequences (FDA-ARGOS): Supporting development and validation of Infectious Disease Dx tests.</title>
        <authorList>
            <person name="Goldberg B."/>
            <person name="Campos J."/>
            <person name="Tallon L."/>
            <person name="Sadzewicz L."/>
            <person name="Ott S."/>
            <person name="Zhao X."/>
            <person name="Nagaraj S."/>
            <person name="Vavikolanu K."/>
            <person name="Aluvathingal J."/>
            <person name="Nadendla S."/>
            <person name="Geyer C."/>
            <person name="Sichtig H."/>
        </authorList>
    </citation>
    <scope>NUCLEOTIDE SEQUENCE [LARGE SCALE GENOMIC DNA]</scope>
    <source>
        <strain evidence="2">FDAARGOS_376</strain>
    </source>
</reference>
<dbReference type="EMBL" id="PDKZ01000002">
    <property type="protein sequence ID" value="PHH42233.1"/>
    <property type="molecule type" value="Genomic_DNA"/>
</dbReference>
<dbReference type="Proteomes" id="UP000222460">
    <property type="component" value="Unassembled WGS sequence"/>
</dbReference>
<proteinExistence type="predicted"/>
<dbReference type="AlphaFoldDB" id="A0A2C5WBU5"/>
<evidence type="ECO:0000313" key="1">
    <source>
        <dbReference type="EMBL" id="PHH42233.1"/>
    </source>
</evidence>
<comment type="caution">
    <text evidence="1">The sequence shown here is derived from an EMBL/GenBank/DDBJ whole genome shotgun (WGS) entry which is preliminary data.</text>
</comment>
<gene>
    <name evidence="1" type="ORF">CRX57_19235</name>
</gene>